<dbReference type="InterPro" id="IPR007421">
    <property type="entry name" value="Schlafen_AlbA_2_dom"/>
</dbReference>
<organism evidence="2 3">
    <name type="scientific">Fusibacter paucivorans</name>
    <dbReference type="NCBI Taxonomy" id="76009"/>
    <lineage>
        <taxon>Bacteria</taxon>
        <taxon>Bacillati</taxon>
        <taxon>Bacillota</taxon>
        <taxon>Clostridia</taxon>
        <taxon>Eubacteriales</taxon>
        <taxon>Eubacteriales Family XII. Incertae Sedis</taxon>
        <taxon>Fusibacter</taxon>
    </lineage>
</organism>
<feature type="domain" description="Schlafen AlbA-2" evidence="1">
    <location>
        <begin position="39"/>
        <end position="152"/>
    </location>
</feature>
<sequence>MKSKDVLNIIRAYERENLRNELKMVEKFVGSEGGFNHKEMATILVSFANREGGNLIVGVKDSGEFEGAGIFEKFSGNSKSGFDKFKEHIENLCKDIVSPQLLVTIQHMRIEGNDIAIIGVPKRKSIPHAVIAKHEGTAIRAREYYIRNNHGKALVSDRQLEWLFQYRDAPVVETKHEIAITLTETLDAIPLQMTPYAFNIQPEASQRVLEYLQLLDDASKAVLMKDQHCFHCFLGEIVAYAIIQSQDSRYDKYKAMPLPHDRMWMNQFLEESARKIIRKRGNLWSVPFGTSIKVKGNGEWTLVKFGNRFAVSTMMLKPRYLKSGLSKDNPLTVTVPVVTFGFDVSIQTTMKFPEFEAEGYEAANAFITALSDHIHENWDIKSHYDQIPHLLKLYDLDAKLDKLLGEQ</sequence>
<name>A0ABS5PRW3_9FIRM</name>
<keyword evidence="3" id="KW-1185">Reference proteome</keyword>
<gene>
    <name evidence="2" type="ORF">KHM83_14505</name>
</gene>
<dbReference type="InterPro" id="IPR038461">
    <property type="entry name" value="Schlafen_AlbA_2_dom_sf"/>
</dbReference>
<evidence type="ECO:0000313" key="3">
    <source>
        <dbReference type="Proteomes" id="UP000746471"/>
    </source>
</evidence>
<accession>A0ABS5PRW3</accession>
<dbReference type="GO" id="GO:0005524">
    <property type="term" value="F:ATP binding"/>
    <property type="evidence" value="ECO:0007669"/>
    <property type="project" value="UniProtKB-KW"/>
</dbReference>
<dbReference type="PANTHER" id="PTHR30595">
    <property type="entry name" value="GLPR-RELATED TRANSCRIPTIONAL REPRESSOR"/>
    <property type="match status" value="1"/>
</dbReference>
<dbReference type="RefSeq" id="WP_213237754.1">
    <property type="nucleotide sequence ID" value="NZ_JAHBCL010000027.1"/>
</dbReference>
<keyword evidence="2" id="KW-0547">Nucleotide-binding</keyword>
<evidence type="ECO:0000259" key="1">
    <source>
        <dbReference type="Pfam" id="PF04326"/>
    </source>
</evidence>
<dbReference type="Pfam" id="PF04326">
    <property type="entry name" value="SLFN_AlbA_2"/>
    <property type="match status" value="1"/>
</dbReference>
<comment type="caution">
    <text evidence="2">The sequence shown here is derived from an EMBL/GenBank/DDBJ whole genome shotgun (WGS) entry which is preliminary data.</text>
</comment>
<dbReference type="EMBL" id="JAHBCL010000027">
    <property type="protein sequence ID" value="MBS7527893.1"/>
    <property type="molecule type" value="Genomic_DNA"/>
</dbReference>
<dbReference type="PANTHER" id="PTHR30595:SF6">
    <property type="entry name" value="SCHLAFEN ALBA-2 DOMAIN-CONTAINING PROTEIN"/>
    <property type="match status" value="1"/>
</dbReference>
<dbReference type="Gene3D" id="3.30.950.30">
    <property type="entry name" value="Schlafen, AAA domain"/>
    <property type="match status" value="1"/>
</dbReference>
<dbReference type="Proteomes" id="UP000746471">
    <property type="component" value="Unassembled WGS sequence"/>
</dbReference>
<evidence type="ECO:0000313" key="2">
    <source>
        <dbReference type="EMBL" id="MBS7527893.1"/>
    </source>
</evidence>
<protein>
    <submittedName>
        <fullName evidence="2">ATP-binding protein</fullName>
    </submittedName>
</protein>
<keyword evidence="2" id="KW-0067">ATP-binding</keyword>
<proteinExistence type="predicted"/>
<reference evidence="2 3" key="1">
    <citation type="submission" date="2021-05" db="EMBL/GenBank/DDBJ databases">
        <title>Fusibacter ferrireducens sp. nov., an anaerobic, sulfur- and Fe-reducing bacterium isolated from the mangrove sediment.</title>
        <authorList>
            <person name="Qiu D."/>
        </authorList>
    </citation>
    <scope>NUCLEOTIDE SEQUENCE [LARGE SCALE GENOMIC DNA]</scope>
    <source>
        <strain evidence="2 3">DSM 12116</strain>
    </source>
</reference>